<dbReference type="AlphaFoldDB" id="A0A562TBT4"/>
<reference evidence="1 2" key="1">
    <citation type="submission" date="2019-07" db="EMBL/GenBank/DDBJ databases">
        <title>Genomic Encyclopedia of Archaeal and Bacterial Type Strains, Phase II (KMG-II): from individual species to whole genera.</title>
        <authorList>
            <person name="Goeker M."/>
        </authorList>
    </citation>
    <scope>NUCLEOTIDE SEQUENCE [LARGE SCALE GENOMIC DNA]</scope>
    <source>
        <strain evidence="1 2">ATCC BAA-252</strain>
    </source>
</reference>
<dbReference type="Proteomes" id="UP000320593">
    <property type="component" value="Unassembled WGS sequence"/>
</dbReference>
<proteinExistence type="predicted"/>
<evidence type="ECO:0000313" key="1">
    <source>
        <dbReference type="EMBL" id="TWI90350.1"/>
    </source>
</evidence>
<gene>
    <name evidence="1" type="ORF">JM93_01331</name>
</gene>
<dbReference type="EMBL" id="VLLF01000002">
    <property type="protein sequence ID" value="TWI90350.1"/>
    <property type="molecule type" value="Genomic_DNA"/>
</dbReference>
<sequence>MKNLEGHHRFGQFLDEPVTLFDDVVQIFDLHNVDEGPPTAGEKQIDVDVGQAR</sequence>
<name>A0A562TBT4_9HYPH</name>
<organism evidence="1 2">
    <name type="scientific">Roseibium hamelinense</name>
    <dbReference type="NCBI Taxonomy" id="150831"/>
    <lineage>
        <taxon>Bacteria</taxon>
        <taxon>Pseudomonadati</taxon>
        <taxon>Pseudomonadota</taxon>
        <taxon>Alphaproteobacteria</taxon>
        <taxon>Hyphomicrobiales</taxon>
        <taxon>Stappiaceae</taxon>
        <taxon>Roseibium</taxon>
    </lineage>
</organism>
<keyword evidence="2" id="KW-1185">Reference proteome</keyword>
<accession>A0A562TBT4</accession>
<evidence type="ECO:0000313" key="2">
    <source>
        <dbReference type="Proteomes" id="UP000320593"/>
    </source>
</evidence>
<comment type="caution">
    <text evidence="1">The sequence shown here is derived from an EMBL/GenBank/DDBJ whole genome shotgun (WGS) entry which is preliminary data.</text>
</comment>
<protein>
    <submittedName>
        <fullName evidence="1">Uncharacterized protein</fullName>
    </submittedName>
</protein>